<dbReference type="AlphaFoldDB" id="A0A8T2XM82"/>
<feature type="domain" description="Terpene synthase N-terminal" evidence="7">
    <location>
        <begin position="30"/>
        <end position="206"/>
    </location>
</feature>
<protein>
    <recommendedName>
        <fullName evidence="6">Isoprene synthase, chloroplastic</fullName>
        <ecNumber evidence="5">4.2.3.27</ecNumber>
    </recommendedName>
</protein>
<dbReference type="InterPro" id="IPR036965">
    <property type="entry name" value="Terpene_synth_N_sf"/>
</dbReference>
<keyword evidence="2" id="KW-0479">Metal-binding</keyword>
<evidence type="ECO:0000259" key="7">
    <source>
        <dbReference type="Pfam" id="PF01397"/>
    </source>
</evidence>
<dbReference type="InterPro" id="IPR008930">
    <property type="entry name" value="Terpenoid_cyclase/PrenylTrfase"/>
</dbReference>
<evidence type="ECO:0000256" key="6">
    <source>
        <dbReference type="ARBA" id="ARBA00067923"/>
    </source>
</evidence>
<dbReference type="SFLD" id="SFLDG01019">
    <property type="entry name" value="Terpene_Cyclase_Like_1_C_Termi"/>
    <property type="match status" value="1"/>
</dbReference>
<dbReference type="CDD" id="cd00684">
    <property type="entry name" value="Terpene_cyclase_plant_C1"/>
    <property type="match status" value="1"/>
</dbReference>
<keyword evidence="3" id="KW-0460">Magnesium</keyword>
<dbReference type="PANTHER" id="PTHR31225:SF221">
    <property type="entry name" value="(-)-GERMACRENE D SYNTHASE"/>
    <property type="match status" value="1"/>
</dbReference>
<dbReference type="GO" id="GO:0000287">
    <property type="term" value="F:magnesium ion binding"/>
    <property type="evidence" value="ECO:0007669"/>
    <property type="project" value="InterPro"/>
</dbReference>
<keyword evidence="4" id="KW-0456">Lyase</keyword>
<accession>A0A8T2XM82</accession>
<dbReference type="InterPro" id="IPR050148">
    <property type="entry name" value="Terpene_synthase-like"/>
</dbReference>
<dbReference type="PANTHER" id="PTHR31225">
    <property type="entry name" value="OS04G0344100 PROTEIN-RELATED"/>
    <property type="match status" value="1"/>
</dbReference>
<sequence>MSSHVSAAPNSIRKAIPDVTRRSANFHPSIWGDYFACHTFNSMFDDHFEQEFIRLKEEVKEMLYATTNKLSQQLNFIDVIQRLGVSYLFESEIDEMLRDLYYQGSGGAYVHDHDLQMVSLRFRLLRQQGHYVSCDVFKKFKDTEGNFKVCLANDIQGMLSLYEAVHLRVHGEDILEEALTFATTHLKSITTDMCPPPLLVKLRYALDQPIHKDLPWLGAKHYISIYEQEASHSEVLLKFAKLNFNFLQNMHQKELADMTMWWKKVDLSNKLPFARDRLVECYFWILGVCFEPQYSFARIIMTKVIAMTSVMDDVYDVYGTMEELVLFTDAIERWDISNIDHLPEYMKFFYKQLLDVYKEIETELAEQGRSYRVDYAKEAMKKQVQAYFVEARWLHENYMPTMDEYMRISLISSGYPLLTCISFVGMGDIVTKDAFERLNKDPKIVKAASLIARLMDDIVSHKVCVLCFLSNILDRSPTNFY</sequence>
<dbReference type="InterPro" id="IPR034741">
    <property type="entry name" value="Terpene_cyclase-like_1_C"/>
</dbReference>
<reference evidence="9" key="1">
    <citation type="journal article" date="2021" name="J. Hered.">
        <title>Genome Assembly of Salicaceae Populus deltoides (Eastern Cottonwood) I-69 Based on Nanopore Sequencing and Hi-C Technologies.</title>
        <authorList>
            <person name="Bai S."/>
            <person name="Wu H."/>
            <person name="Zhang J."/>
            <person name="Pan Z."/>
            <person name="Zhao W."/>
            <person name="Li Z."/>
            <person name="Tong C."/>
        </authorList>
    </citation>
    <scope>NUCLEOTIDE SEQUENCE</scope>
    <source>
        <tissue evidence="9">Leaf</tissue>
    </source>
</reference>
<dbReference type="EMBL" id="JACEGQ020000011">
    <property type="protein sequence ID" value="KAH8494639.1"/>
    <property type="molecule type" value="Genomic_DNA"/>
</dbReference>
<dbReference type="Gene3D" id="1.50.10.130">
    <property type="entry name" value="Terpene synthase, N-terminal domain"/>
    <property type="match status" value="1"/>
</dbReference>
<comment type="caution">
    <text evidence="9">The sequence shown here is derived from an EMBL/GenBank/DDBJ whole genome shotgun (WGS) entry which is preliminary data.</text>
</comment>
<dbReference type="Proteomes" id="UP000807159">
    <property type="component" value="Chromosome 11"/>
</dbReference>
<dbReference type="FunFam" id="1.50.10.130:FF:000001">
    <property type="entry name" value="Isoprene synthase, chloroplastic"/>
    <property type="match status" value="1"/>
</dbReference>
<feature type="domain" description="Terpene synthase metal-binding" evidence="8">
    <location>
        <begin position="263"/>
        <end position="462"/>
    </location>
</feature>
<dbReference type="Pfam" id="PF01397">
    <property type="entry name" value="Terpene_synth"/>
    <property type="match status" value="1"/>
</dbReference>
<comment type="cofactor">
    <cofactor evidence="1">
        <name>Mg(2+)</name>
        <dbReference type="ChEBI" id="CHEBI:18420"/>
    </cofactor>
</comment>
<dbReference type="FunFam" id="1.10.600.10:FF:000007">
    <property type="entry name" value="Isoprene synthase, chloroplastic"/>
    <property type="match status" value="1"/>
</dbReference>
<keyword evidence="10" id="KW-1185">Reference proteome</keyword>
<dbReference type="InterPro" id="IPR044814">
    <property type="entry name" value="Terpene_cyclase_plant_C1"/>
</dbReference>
<dbReference type="InterPro" id="IPR008949">
    <property type="entry name" value="Isoprenoid_synthase_dom_sf"/>
</dbReference>
<evidence type="ECO:0000256" key="1">
    <source>
        <dbReference type="ARBA" id="ARBA00001946"/>
    </source>
</evidence>
<dbReference type="SUPFAM" id="SSF48576">
    <property type="entry name" value="Terpenoid synthases"/>
    <property type="match status" value="1"/>
</dbReference>
<organism evidence="9 10">
    <name type="scientific">Populus deltoides</name>
    <name type="common">Eastern poplar</name>
    <name type="synonym">Eastern cottonwood</name>
    <dbReference type="NCBI Taxonomy" id="3696"/>
    <lineage>
        <taxon>Eukaryota</taxon>
        <taxon>Viridiplantae</taxon>
        <taxon>Streptophyta</taxon>
        <taxon>Embryophyta</taxon>
        <taxon>Tracheophyta</taxon>
        <taxon>Spermatophyta</taxon>
        <taxon>Magnoliopsida</taxon>
        <taxon>eudicotyledons</taxon>
        <taxon>Gunneridae</taxon>
        <taxon>Pentapetalae</taxon>
        <taxon>rosids</taxon>
        <taxon>fabids</taxon>
        <taxon>Malpighiales</taxon>
        <taxon>Salicaceae</taxon>
        <taxon>Saliceae</taxon>
        <taxon>Populus</taxon>
    </lineage>
</organism>
<name>A0A8T2XM82_POPDE</name>
<dbReference type="SUPFAM" id="SSF48239">
    <property type="entry name" value="Terpenoid cyclases/Protein prenyltransferases"/>
    <property type="match status" value="1"/>
</dbReference>
<dbReference type="GO" id="GO:0034009">
    <property type="term" value="F:isoprene synthase activity"/>
    <property type="evidence" value="ECO:0007669"/>
    <property type="project" value="UniProtKB-EC"/>
</dbReference>
<dbReference type="Pfam" id="PF03936">
    <property type="entry name" value="Terpene_synth_C"/>
    <property type="match status" value="1"/>
</dbReference>
<dbReference type="SFLD" id="SFLDS00005">
    <property type="entry name" value="Isoprenoid_Synthase_Type_I"/>
    <property type="match status" value="1"/>
</dbReference>
<proteinExistence type="predicted"/>
<dbReference type="EC" id="4.2.3.27" evidence="5"/>
<evidence type="ECO:0000256" key="5">
    <source>
        <dbReference type="ARBA" id="ARBA00066664"/>
    </source>
</evidence>
<dbReference type="GO" id="GO:0016102">
    <property type="term" value="P:diterpenoid biosynthetic process"/>
    <property type="evidence" value="ECO:0007669"/>
    <property type="project" value="InterPro"/>
</dbReference>
<dbReference type="Gene3D" id="1.10.600.10">
    <property type="entry name" value="Farnesyl Diphosphate Synthase"/>
    <property type="match status" value="1"/>
</dbReference>
<dbReference type="GO" id="GO:0120251">
    <property type="term" value="P:hydrocarbon biosynthetic process"/>
    <property type="evidence" value="ECO:0007669"/>
    <property type="project" value="UniProtKB-ARBA"/>
</dbReference>
<dbReference type="InterPro" id="IPR001906">
    <property type="entry name" value="Terpene_synth_N"/>
</dbReference>
<dbReference type="InterPro" id="IPR005630">
    <property type="entry name" value="Terpene_synthase_metal-bd"/>
</dbReference>
<evidence type="ECO:0000259" key="8">
    <source>
        <dbReference type="Pfam" id="PF03936"/>
    </source>
</evidence>
<evidence type="ECO:0000256" key="2">
    <source>
        <dbReference type="ARBA" id="ARBA00022723"/>
    </source>
</evidence>
<evidence type="ECO:0000256" key="4">
    <source>
        <dbReference type="ARBA" id="ARBA00023239"/>
    </source>
</evidence>
<evidence type="ECO:0000256" key="3">
    <source>
        <dbReference type="ARBA" id="ARBA00022842"/>
    </source>
</evidence>
<evidence type="ECO:0000313" key="9">
    <source>
        <dbReference type="EMBL" id="KAH8494639.1"/>
    </source>
</evidence>
<evidence type="ECO:0000313" key="10">
    <source>
        <dbReference type="Proteomes" id="UP000807159"/>
    </source>
</evidence>
<gene>
    <name evidence="9" type="ORF">H0E87_021143</name>
</gene>